<keyword evidence="2" id="KW-1185">Reference proteome</keyword>
<sequence length="198" mass="21517">MVRSYLTMQLAHAYLLAGDPARMDALLGWTVAAGFPTVAGRAVALGAWNEQHAFPVASDFGEVPYSRWYMSDIPHGWAAAEYLLLLRDILFFEADEDLDPHLYIAPGVRPHWVPVGEGIAVDAAPTLFGAPFGYRLAHDPAGRTVTVDVTQAPEGVRFVYPCRFGEVRSVAADGQELAVTGQDVRVPAGARRFSVTYA</sequence>
<evidence type="ECO:0000313" key="2">
    <source>
        <dbReference type="Proteomes" id="UP001499984"/>
    </source>
</evidence>
<evidence type="ECO:0008006" key="3">
    <source>
        <dbReference type="Google" id="ProtNLM"/>
    </source>
</evidence>
<evidence type="ECO:0000313" key="1">
    <source>
        <dbReference type="EMBL" id="GAA4058116.1"/>
    </source>
</evidence>
<dbReference type="EMBL" id="BAAAZY010000010">
    <property type="protein sequence ID" value="GAA4058116.1"/>
    <property type="molecule type" value="Genomic_DNA"/>
</dbReference>
<comment type="caution">
    <text evidence="1">The sequence shown here is derived from an EMBL/GenBank/DDBJ whole genome shotgun (WGS) entry which is preliminary data.</text>
</comment>
<name>A0ABP7V355_9ACTN</name>
<dbReference type="Proteomes" id="UP001499984">
    <property type="component" value="Unassembled WGS sequence"/>
</dbReference>
<organism evidence="1 2">
    <name type="scientific">Streptomyces shaanxiensis</name>
    <dbReference type="NCBI Taxonomy" id="653357"/>
    <lineage>
        <taxon>Bacteria</taxon>
        <taxon>Bacillati</taxon>
        <taxon>Actinomycetota</taxon>
        <taxon>Actinomycetes</taxon>
        <taxon>Kitasatosporales</taxon>
        <taxon>Streptomycetaceae</taxon>
        <taxon>Streptomyces</taxon>
    </lineage>
</organism>
<protein>
    <recommendedName>
        <fullName evidence="3">Alpha-L-rhamnosidase C-terminal domain-containing protein</fullName>
    </recommendedName>
</protein>
<gene>
    <name evidence="1" type="ORF">GCM10022233_33410</name>
</gene>
<reference evidence="2" key="1">
    <citation type="journal article" date="2019" name="Int. J. Syst. Evol. Microbiol.">
        <title>The Global Catalogue of Microorganisms (GCM) 10K type strain sequencing project: providing services to taxonomists for standard genome sequencing and annotation.</title>
        <authorList>
            <consortium name="The Broad Institute Genomics Platform"/>
            <consortium name="The Broad Institute Genome Sequencing Center for Infectious Disease"/>
            <person name="Wu L."/>
            <person name="Ma J."/>
        </authorList>
    </citation>
    <scope>NUCLEOTIDE SEQUENCE [LARGE SCALE GENOMIC DNA]</scope>
    <source>
        <strain evidence="2">JCM 16925</strain>
    </source>
</reference>
<proteinExistence type="predicted"/>
<accession>A0ABP7V355</accession>